<dbReference type="AlphaFoldDB" id="A0A4S2BH55"/>
<evidence type="ECO:0000313" key="2">
    <source>
        <dbReference type="EMBL" id="TGY14007.1"/>
    </source>
</evidence>
<feature type="domain" description="Glycosyltransferase 2-like" evidence="1">
    <location>
        <begin position="55"/>
        <end position="178"/>
    </location>
</feature>
<evidence type="ECO:0000259" key="1">
    <source>
        <dbReference type="Pfam" id="PF00535"/>
    </source>
</evidence>
<proteinExistence type="predicted"/>
<dbReference type="InterPro" id="IPR001173">
    <property type="entry name" value="Glyco_trans_2-like"/>
</dbReference>
<dbReference type="InterPro" id="IPR029044">
    <property type="entry name" value="Nucleotide-diphossugar_trans"/>
</dbReference>
<dbReference type="RefSeq" id="WP_004040474.1">
    <property type="nucleotide sequence ID" value="NZ_AQFR02000003.1"/>
</dbReference>
<dbReference type="Proteomes" id="UP000309117">
    <property type="component" value="Unassembled WGS sequence"/>
</dbReference>
<dbReference type="SUPFAM" id="SSF53448">
    <property type="entry name" value="Nucleotide-diphospho-sugar transferases"/>
    <property type="match status" value="1"/>
</dbReference>
<evidence type="ECO:0000313" key="3">
    <source>
        <dbReference type="Proteomes" id="UP000309117"/>
    </source>
</evidence>
<sequence length="295" mass="34179">MVNLIQKVGHAVKQSPKTIKNAFIISNVKRQTNFRTITVNKNRNPKLIVSLTSYKKRFPTLALCLKSLLKQTLLPDRMVLYLSNNEKEEDLPSAVKDLQKYGLEIKFVDLDLKPHKKYYYAMKEFPDDIVITVDDDMIYSKNLVKELYRMHLEYPNCVVAGRAHEIIFNNNNFEMYKKWIFSSSMVGIPSMKLLATGVGGVLYPPHILNTKLLFDLTSIKKYLTVDDLWLKTVEVISNVPVVICNQQIEKHRIEIPNTEKVGLFNLNLTENKNDLNLKELQKDYKLAKRILNSKC</sequence>
<comment type="caution">
    <text evidence="2">The sequence shown here is derived from an EMBL/GenBank/DDBJ whole genome shotgun (WGS) entry which is preliminary data.</text>
</comment>
<name>A0A4S2BH55_9LACO</name>
<dbReference type="EMBL" id="SRYV01000011">
    <property type="protein sequence ID" value="TGY14007.1"/>
    <property type="molecule type" value="Genomic_DNA"/>
</dbReference>
<organism evidence="2 3">
    <name type="scientific">Lactobacillus intestinalis</name>
    <dbReference type="NCBI Taxonomy" id="151781"/>
    <lineage>
        <taxon>Bacteria</taxon>
        <taxon>Bacillati</taxon>
        <taxon>Bacillota</taxon>
        <taxon>Bacilli</taxon>
        <taxon>Lactobacillales</taxon>
        <taxon>Lactobacillaceae</taxon>
        <taxon>Lactobacillus</taxon>
    </lineage>
</organism>
<dbReference type="Gene3D" id="3.90.550.10">
    <property type="entry name" value="Spore Coat Polysaccharide Biosynthesis Protein SpsA, Chain A"/>
    <property type="match status" value="1"/>
</dbReference>
<reference evidence="2 3" key="1">
    <citation type="submission" date="2019-04" db="EMBL/GenBank/DDBJ databases">
        <title>Microbes associate with the intestines of laboratory mice.</title>
        <authorList>
            <person name="Navarre W."/>
            <person name="Wong E."/>
            <person name="Huang K."/>
            <person name="Tropini C."/>
            <person name="Ng K."/>
            <person name="Yu B."/>
        </authorList>
    </citation>
    <scope>NUCLEOTIDE SEQUENCE [LARGE SCALE GENOMIC DNA]</scope>
    <source>
        <strain evidence="2 3">NM61_E11</strain>
    </source>
</reference>
<protein>
    <submittedName>
        <fullName evidence="2">Glycosyltransferase</fullName>
    </submittedName>
</protein>
<keyword evidence="2" id="KW-0808">Transferase</keyword>
<dbReference type="Pfam" id="PF00535">
    <property type="entry name" value="Glycos_transf_2"/>
    <property type="match status" value="1"/>
</dbReference>
<dbReference type="GO" id="GO:0016740">
    <property type="term" value="F:transferase activity"/>
    <property type="evidence" value="ECO:0007669"/>
    <property type="project" value="UniProtKB-KW"/>
</dbReference>
<accession>A0A4S2BH55</accession>
<gene>
    <name evidence="2" type="ORF">E5351_06655</name>
</gene>